<keyword evidence="3 7" id="KW-0808">Transferase</keyword>
<dbReference type="Gene3D" id="3.40.50.150">
    <property type="entry name" value="Vaccinia Virus protein VP39"/>
    <property type="match status" value="1"/>
</dbReference>
<name>A0A939DN94_9ALTE</name>
<dbReference type="PANTHER" id="PTHR10629:SF52">
    <property type="entry name" value="DNA (CYTOSINE-5)-METHYLTRANSFERASE 1"/>
    <property type="match status" value="1"/>
</dbReference>
<dbReference type="GO" id="GO:0032259">
    <property type="term" value="P:methylation"/>
    <property type="evidence" value="ECO:0007669"/>
    <property type="project" value="UniProtKB-KW"/>
</dbReference>
<dbReference type="GO" id="GO:0003677">
    <property type="term" value="F:DNA binding"/>
    <property type="evidence" value="ECO:0007669"/>
    <property type="project" value="TreeGrafter"/>
</dbReference>
<dbReference type="Pfam" id="PF00145">
    <property type="entry name" value="DNA_methylase"/>
    <property type="match status" value="2"/>
</dbReference>
<protein>
    <recommendedName>
        <fullName evidence="1">DNA (cytosine-5-)-methyltransferase</fullName>
        <ecNumber evidence="1">2.1.1.37</ecNumber>
    </recommendedName>
</protein>
<dbReference type="EC" id="2.1.1.37" evidence="1"/>
<dbReference type="InterPro" id="IPR050390">
    <property type="entry name" value="C5-Methyltransferase"/>
</dbReference>
<dbReference type="EMBL" id="JAFKCV010000005">
    <property type="protein sequence ID" value="MBN7825772.1"/>
    <property type="molecule type" value="Genomic_DNA"/>
</dbReference>
<evidence type="ECO:0000256" key="5">
    <source>
        <dbReference type="ARBA" id="ARBA00022747"/>
    </source>
</evidence>
<dbReference type="PROSITE" id="PS51679">
    <property type="entry name" value="SAM_MT_C5"/>
    <property type="match status" value="1"/>
</dbReference>
<dbReference type="PANTHER" id="PTHR10629">
    <property type="entry name" value="CYTOSINE-SPECIFIC METHYLTRANSFERASE"/>
    <property type="match status" value="1"/>
</dbReference>
<evidence type="ECO:0000256" key="2">
    <source>
        <dbReference type="ARBA" id="ARBA00022603"/>
    </source>
</evidence>
<dbReference type="Gene3D" id="3.90.120.10">
    <property type="entry name" value="DNA Methylase, subunit A, domain 2"/>
    <property type="match status" value="1"/>
</dbReference>
<dbReference type="GO" id="GO:0009307">
    <property type="term" value="P:DNA restriction-modification system"/>
    <property type="evidence" value="ECO:0007669"/>
    <property type="project" value="UniProtKB-KW"/>
</dbReference>
<evidence type="ECO:0000256" key="1">
    <source>
        <dbReference type="ARBA" id="ARBA00011975"/>
    </source>
</evidence>
<gene>
    <name evidence="9" type="ORF">J0A66_11100</name>
</gene>
<dbReference type="GO" id="GO:0003886">
    <property type="term" value="F:DNA (cytosine-5-)-methyltransferase activity"/>
    <property type="evidence" value="ECO:0007669"/>
    <property type="project" value="UniProtKB-EC"/>
</dbReference>
<comment type="caution">
    <text evidence="9">The sequence shown here is derived from an EMBL/GenBank/DDBJ whole genome shotgun (WGS) entry which is preliminary data.</text>
</comment>
<sequence>MAASSAIRKKTARLRGGNPPRFMDLFAGCGGISLGFATAGFELVASVELDPWAAESHGANFAAVSHGRNLQAHFKARDITREDPASIFKDLDISGSVDEQVDVLVGGPPCQAFARVGRAKLRHEAHRREEDDADIAFLVDGRVNLWQRYLHYVRETKPLALLMENVPDILNHGGKNVAETVAEHLRKEGYLVRYTLLNASWFGVPQIRERMFLIGVHESLDVDVVFPTPTHHTLLPAGYGGTRAAARKLIPRHNGHNQEVGHGHCWISDPTEDDGLPSTTTAGEALADLPPIFALDLLEKGQITRGRKDPADPVFYTSHKPTTAWSRLMRQWPGFCTADQTTGHVIRYLPRDYKIFRMMEEGWQYPEVWHFIEEKRQQLMNKRWLSGENKNADPAQIRGFIKEWTLPYDPGKFPNKWWKLYRDKPVRTLMAHLGKDSYSHIHFDSDQARTISVREAARLQSFPDGFVLRGSMNPAFKQIGNAVPPLVSYAIAMEIRAMIGCQTIPDMRHELLSPKKQKVATTGWSEKKKCVS</sequence>
<dbReference type="InterPro" id="IPR029063">
    <property type="entry name" value="SAM-dependent_MTases_sf"/>
</dbReference>
<evidence type="ECO:0000313" key="10">
    <source>
        <dbReference type="Proteomes" id="UP000664654"/>
    </source>
</evidence>
<reference evidence="9" key="1">
    <citation type="submission" date="2021-03" db="EMBL/GenBank/DDBJ databases">
        <title>novel species isolated from a fishpond in China.</title>
        <authorList>
            <person name="Lu H."/>
            <person name="Cai Z."/>
        </authorList>
    </citation>
    <scope>NUCLEOTIDE SEQUENCE</scope>
    <source>
        <strain evidence="9">JCM 30855</strain>
    </source>
</reference>
<dbReference type="AlphaFoldDB" id="A0A939DN94"/>
<dbReference type="InterPro" id="IPR031303">
    <property type="entry name" value="C5_meth_CS"/>
</dbReference>
<dbReference type="RefSeq" id="WP_206573882.1">
    <property type="nucleotide sequence ID" value="NZ_JAFKCV010000005.1"/>
</dbReference>
<comment type="similarity">
    <text evidence="7 8">Belongs to the class I-like SAM-binding methyltransferase superfamily. C5-methyltransferase family.</text>
</comment>
<evidence type="ECO:0000256" key="7">
    <source>
        <dbReference type="PROSITE-ProRule" id="PRU01016"/>
    </source>
</evidence>
<dbReference type="SUPFAM" id="SSF53335">
    <property type="entry name" value="S-adenosyl-L-methionine-dependent methyltransferases"/>
    <property type="match status" value="1"/>
</dbReference>
<organism evidence="9 10">
    <name type="scientific">Bowmanella dokdonensis</name>
    <dbReference type="NCBI Taxonomy" id="751969"/>
    <lineage>
        <taxon>Bacteria</taxon>
        <taxon>Pseudomonadati</taxon>
        <taxon>Pseudomonadota</taxon>
        <taxon>Gammaproteobacteria</taxon>
        <taxon>Alteromonadales</taxon>
        <taxon>Alteromonadaceae</taxon>
        <taxon>Bowmanella</taxon>
    </lineage>
</organism>
<comment type="catalytic activity">
    <reaction evidence="6">
        <text>a 2'-deoxycytidine in DNA + S-adenosyl-L-methionine = a 5-methyl-2'-deoxycytidine in DNA + S-adenosyl-L-homocysteine + H(+)</text>
        <dbReference type="Rhea" id="RHEA:13681"/>
        <dbReference type="Rhea" id="RHEA-COMP:11369"/>
        <dbReference type="Rhea" id="RHEA-COMP:11370"/>
        <dbReference type="ChEBI" id="CHEBI:15378"/>
        <dbReference type="ChEBI" id="CHEBI:57856"/>
        <dbReference type="ChEBI" id="CHEBI:59789"/>
        <dbReference type="ChEBI" id="CHEBI:85452"/>
        <dbReference type="ChEBI" id="CHEBI:85454"/>
        <dbReference type="EC" id="2.1.1.37"/>
    </reaction>
</comment>
<dbReference type="Proteomes" id="UP000664654">
    <property type="component" value="Unassembled WGS sequence"/>
</dbReference>
<evidence type="ECO:0000256" key="3">
    <source>
        <dbReference type="ARBA" id="ARBA00022679"/>
    </source>
</evidence>
<keyword evidence="10" id="KW-1185">Reference proteome</keyword>
<dbReference type="PROSITE" id="PS00095">
    <property type="entry name" value="C5_MTASE_2"/>
    <property type="match status" value="1"/>
</dbReference>
<evidence type="ECO:0000256" key="6">
    <source>
        <dbReference type="ARBA" id="ARBA00047422"/>
    </source>
</evidence>
<dbReference type="InterPro" id="IPR001525">
    <property type="entry name" value="C5_MeTfrase"/>
</dbReference>
<dbReference type="NCBIfam" id="TIGR00675">
    <property type="entry name" value="dcm"/>
    <property type="match status" value="1"/>
</dbReference>
<keyword evidence="4 7" id="KW-0949">S-adenosyl-L-methionine</keyword>
<evidence type="ECO:0000256" key="8">
    <source>
        <dbReference type="RuleBase" id="RU000416"/>
    </source>
</evidence>
<proteinExistence type="inferred from homology"/>
<keyword evidence="5" id="KW-0680">Restriction system</keyword>
<feature type="active site" evidence="7">
    <location>
        <position position="110"/>
    </location>
</feature>
<evidence type="ECO:0000256" key="4">
    <source>
        <dbReference type="ARBA" id="ARBA00022691"/>
    </source>
</evidence>
<keyword evidence="2 7" id="KW-0489">Methyltransferase</keyword>
<accession>A0A939DN94</accession>
<evidence type="ECO:0000313" key="9">
    <source>
        <dbReference type="EMBL" id="MBN7825772.1"/>
    </source>
</evidence>
<dbReference type="PRINTS" id="PR00105">
    <property type="entry name" value="C5METTRFRASE"/>
</dbReference>
<dbReference type="GO" id="GO:0044027">
    <property type="term" value="P:negative regulation of gene expression via chromosomal CpG island methylation"/>
    <property type="evidence" value="ECO:0007669"/>
    <property type="project" value="TreeGrafter"/>
</dbReference>